<feature type="compositionally biased region" description="Low complexity" evidence="1">
    <location>
        <begin position="122"/>
        <end position="137"/>
    </location>
</feature>
<name>A0AAW0NLH6_9GOBI</name>
<organism evidence="2 3">
    <name type="scientific">Mugilogobius chulae</name>
    <name type="common">yellowstripe goby</name>
    <dbReference type="NCBI Taxonomy" id="88201"/>
    <lineage>
        <taxon>Eukaryota</taxon>
        <taxon>Metazoa</taxon>
        <taxon>Chordata</taxon>
        <taxon>Craniata</taxon>
        <taxon>Vertebrata</taxon>
        <taxon>Euteleostomi</taxon>
        <taxon>Actinopterygii</taxon>
        <taxon>Neopterygii</taxon>
        <taxon>Teleostei</taxon>
        <taxon>Neoteleostei</taxon>
        <taxon>Acanthomorphata</taxon>
        <taxon>Gobiaria</taxon>
        <taxon>Gobiiformes</taxon>
        <taxon>Gobioidei</taxon>
        <taxon>Gobiidae</taxon>
        <taxon>Gobionellinae</taxon>
        <taxon>Mugilogobius</taxon>
    </lineage>
</organism>
<dbReference type="AlphaFoldDB" id="A0AAW0NLH6"/>
<feature type="region of interest" description="Disordered" evidence="1">
    <location>
        <begin position="77"/>
        <end position="96"/>
    </location>
</feature>
<feature type="region of interest" description="Disordered" evidence="1">
    <location>
        <begin position="162"/>
        <end position="201"/>
    </location>
</feature>
<protein>
    <submittedName>
        <fullName evidence="2">Uncharacterized protein</fullName>
    </submittedName>
</protein>
<evidence type="ECO:0000313" key="3">
    <source>
        <dbReference type="Proteomes" id="UP001460270"/>
    </source>
</evidence>
<feature type="region of interest" description="Disordered" evidence="1">
    <location>
        <begin position="116"/>
        <end position="145"/>
    </location>
</feature>
<dbReference type="Proteomes" id="UP001460270">
    <property type="component" value="Unassembled WGS sequence"/>
</dbReference>
<dbReference type="EMBL" id="JBBPFD010000013">
    <property type="protein sequence ID" value="KAK7901628.1"/>
    <property type="molecule type" value="Genomic_DNA"/>
</dbReference>
<comment type="caution">
    <text evidence="2">The sequence shown here is derived from an EMBL/GenBank/DDBJ whole genome shotgun (WGS) entry which is preliminary data.</text>
</comment>
<reference evidence="3" key="1">
    <citation type="submission" date="2024-04" db="EMBL/GenBank/DDBJ databases">
        <title>Salinicola lusitanus LLJ914,a marine bacterium isolated from the Okinawa Trough.</title>
        <authorList>
            <person name="Li J."/>
        </authorList>
    </citation>
    <scope>NUCLEOTIDE SEQUENCE [LARGE SCALE GENOMIC DNA]</scope>
</reference>
<evidence type="ECO:0000313" key="2">
    <source>
        <dbReference type="EMBL" id="KAK7901628.1"/>
    </source>
</evidence>
<keyword evidence="3" id="KW-1185">Reference proteome</keyword>
<sequence>MPSAADTFSTGQLLPLLMKIPASFREDFSTDSSMPSAHVSTLHRRPSALDSSSPLEKPSCVLFHLDICGAEAVTLEESGASAQPPGNHPGFTPPAQHLRESWHAHTLQHYNTTALQHHRTATPTQQQQHNPPGNHPGFSPSTAPEGALARTHTTALQYYSTTAPQKLSPRHSSSSTTPRQPPRLHPQHRTRGSPGTHTHYSATELQYYRTTRLQHYRTTILQDYKTTAQNYPPQHSSKVQHYHLSTAPDTTTTTLQQLHYNNYTTTTTLQQLHYNNYTTTTTLQQLHYNNYTTTTPRSALRLESE</sequence>
<proteinExistence type="predicted"/>
<accession>A0AAW0NLH6</accession>
<gene>
    <name evidence="2" type="ORF">WMY93_018397</name>
</gene>
<evidence type="ECO:0000256" key="1">
    <source>
        <dbReference type="SAM" id="MobiDB-lite"/>
    </source>
</evidence>